<dbReference type="Pfam" id="PF11448">
    <property type="entry name" value="DUF3005"/>
    <property type="match status" value="1"/>
</dbReference>
<evidence type="ECO:0000313" key="2">
    <source>
        <dbReference type="EMBL" id="WQD77917.1"/>
    </source>
</evidence>
<proteinExistence type="predicted"/>
<organism evidence="2 3">
    <name type="scientific">Paraburkholderia kururiensis</name>
    <dbReference type="NCBI Taxonomy" id="984307"/>
    <lineage>
        <taxon>Bacteria</taxon>
        <taxon>Pseudomonadati</taxon>
        <taxon>Pseudomonadota</taxon>
        <taxon>Betaproteobacteria</taxon>
        <taxon>Burkholderiales</taxon>
        <taxon>Burkholderiaceae</taxon>
        <taxon>Paraburkholderia</taxon>
    </lineage>
</organism>
<name>A0ABZ0WKN1_9BURK</name>
<dbReference type="EMBL" id="CP139965">
    <property type="protein sequence ID" value="WQD77917.1"/>
    <property type="molecule type" value="Genomic_DNA"/>
</dbReference>
<keyword evidence="3" id="KW-1185">Reference proteome</keyword>
<gene>
    <name evidence="2" type="ORF">U0042_28525</name>
</gene>
<dbReference type="RefSeq" id="WP_114814818.1">
    <property type="nucleotide sequence ID" value="NZ_CP139965.1"/>
</dbReference>
<evidence type="ECO:0000313" key="3">
    <source>
        <dbReference type="Proteomes" id="UP001325479"/>
    </source>
</evidence>
<protein>
    <submittedName>
        <fullName evidence="2">DUF3005 domain-containing protein</fullName>
    </submittedName>
</protein>
<dbReference type="InterPro" id="IPR021551">
    <property type="entry name" value="DUF3005"/>
</dbReference>
<feature type="compositionally biased region" description="Polar residues" evidence="1">
    <location>
        <begin position="1"/>
        <end position="11"/>
    </location>
</feature>
<dbReference type="Proteomes" id="UP001325479">
    <property type="component" value="Chromosome"/>
</dbReference>
<accession>A0ABZ0WKN1</accession>
<reference evidence="2 3" key="1">
    <citation type="submission" date="2023-12" db="EMBL/GenBank/DDBJ databases">
        <title>Genome sequencing and assembly of bacterial species from a model synthetic community.</title>
        <authorList>
            <person name="Hogle S.L."/>
        </authorList>
    </citation>
    <scope>NUCLEOTIDE SEQUENCE [LARGE SCALE GENOMIC DNA]</scope>
    <source>
        <strain evidence="2 3">HAMBI 2494</strain>
    </source>
</reference>
<feature type="compositionally biased region" description="Basic and acidic residues" evidence="1">
    <location>
        <begin position="67"/>
        <end position="76"/>
    </location>
</feature>
<feature type="region of interest" description="Disordered" evidence="1">
    <location>
        <begin position="1"/>
        <end position="80"/>
    </location>
</feature>
<evidence type="ECO:0000256" key="1">
    <source>
        <dbReference type="SAM" id="MobiDB-lite"/>
    </source>
</evidence>
<sequence length="188" mass="19899">MQNAEANPTQKQQKEMAAKSPAKTPAAGNSPDAATQAKEFGQTKHAGSAEATSSNDKSTLPPIDVDNVTRDTEDPVQRANSRIVSVDSAGMDATDNTVDTDGKSLEAKRDASVWHDNVITSNATLDNNVPTPAAGLGGVDSRPGGNLPEVRARDGYRVVYCGTVYREALNGTRGEQMIRFERIGGDPE</sequence>